<dbReference type="InterPro" id="IPR002504">
    <property type="entry name" value="NADK"/>
</dbReference>
<evidence type="ECO:0000256" key="6">
    <source>
        <dbReference type="ARBA" id="ARBA00023027"/>
    </source>
</evidence>
<evidence type="ECO:0000313" key="7">
    <source>
        <dbReference type="EMBL" id="VAW39250.1"/>
    </source>
</evidence>
<sequence>MREIGIIRRLGNTEEPEIIAAELSVWFRERGIKVVIDQVKPGLDLLIILGGDGTLLHVAGEASRYGIPVVGINLGDLGFLTEVSKDERYEALEAILNNRFAIEHRLLLKTRIISGGQPSDWRMALNDVVISKGNIDRLIQLDSWANDNYITTYRADGLIFSTPTGATAYNLSAGGPIVHPALQSILITPICPFMLDSRPLLVAPETILTARLKDGRRQDVKVLVDGQSAWDIHQDDTIEIQASEYYLKLIASSKKDYFEILRNKLNWGSSIKNGRNPIR</sequence>
<keyword evidence="1 7" id="KW-0808">Transferase</keyword>
<dbReference type="AlphaFoldDB" id="A0A3B0VF23"/>
<dbReference type="EC" id="2.7.1.23" evidence="7"/>
<evidence type="ECO:0000256" key="5">
    <source>
        <dbReference type="ARBA" id="ARBA00022857"/>
    </source>
</evidence>
<evidence type="ECO:0000256" key="2">
    <source>
        <dbReference type="ARBA" id="ARBA00022741"/>
    </source>
</evidence>
<dbReference type="Pfam" id="PF20143">
    <property type="entry name" value="NAD_kinase_C"/>
    <property type="match status" value="1"/>
</dbReference>
<protein>
    <submittedName>
        <fullName evidence="7">NAD kinase</fullName>
        <ecNumber evidence="7">2.7.1.23</ecNumber>
    </submittedName>
</protein>
<evidence type="ECO:0000256" key="4">
    <source>
        <dbReference type="ARBA" id="ARBA00022840"/>
    </source>
</evidence>
<proteinExistence type="inferred from homology"/>
<dbReference type="InterPro" id="IPR016064">
    <property type="entry name" value="NAD/diacylglycerol_kinase_sf"/>
</dbReference>
<dbReference type="GO" id="GO:0019674">
    <property type="term" value="P:NAD+ metabolic process"/>
    <property type="evidence" value="ECO:0007669"/>
    <property type="project" value="InterPro"/>
</dbReference>
<dbReference type="InterPro" id="IPR017438">
    <property type="entry name" value="ATP-NAD_kinase_N"/>
</dbReference>
<dbReference type="HAMAP" id="MF_00361">
    <property type="entry name" value="NAD_kinase"/>
    <property type="match status" value="1"/>
</dbReference>
<keyword evidence="2" id="KW-0547">Nucleotide-binding</keyword>
<dbReference type="EMBL" id="UOEX01000277">
    <property type="protein sequence ID" value="VAW39250.1"/>
    <property type="molecule type" value="Genomic_DNA"/>
</dbReference>
<dbReference type="FunFam" id="2.60.200.30:FF:000009">
    <property type="entry name" value="Poly(P)/ATP NAD kinase"/>
    <property type="match status" value="1"/>
</dbReference>
<keyword evidence="6" id="KW-0520">NAD</keyword>
<dbReference type="PANTHER" id="PTHR20275">
    <property type="entry name" value="NAD KINASE"/>
    <property type="match status" value="1"/>
</dbReference>
<reference evidence="7" key="1">
    <citation type="submission" date="2018-06" db="EMBL/GenBank/DDBJ databases">
        <authorList>
            <person name="Zhirakovskaya E."/>
        </authorList>
    </citation>
    <scope>NUCLEOTIDE SEQUENCE</scope>
</reference>
<keyword evidence="3 7" id="KW-0418">Kinase</keyword>
<evidence type="ECO:0000256" key="1">
    <source>
        <dbReference type="ARBA" id="ARBA00022679"/>
    </source>
</evidence>
<organism evidence="7">
    <name type="scientific">hydrothermal vent metagenome</name>
    <dbReference type="NCBI Taxonomy" id="652676"/>
    <lineage>
        <taxon>unclassified sequences</taxon>
        <taxon>metagenomes</taxon>
        <taxon>ecological metagenomes</taxon>
    </lineage>
</organism>
<dbReference type="GO" id="GO:0003951">
    <property type="term" value="F:NAD+ kinase activity"/>
    <property type="evidence" value="ECO:0007669"/>
    <property type="project" value="UniProtKB-EC"/>
</dbReference>
<accession>A0A3B0VF23</accession>
<dbReference type="GO" id="GO:0005524">
    <property type="term" value="F:ATP binding"/>
    <property type="evidence" value="ECO:0007669"/>
    <property type="project" value="UniProtKB-KW"/>
</dbReference>
<evidence type="ECO:0000256" key="3">
    <source>
        <dbReference type="ARBA" id="ARBA00022777"/>
    </source>
</evidence>
<gene>
    <name evidence="7" type="ORF">MNBD_DELTA03-738</name>
</gene>
<keyword evidence="4" id="KW-0067">ATP-binding</keyword>
<dbReference type="Gene3D" id="2.60.200.30">
    <property type="entry name" value="Probable inorganic polyphosphate/atp-NAD kinase, domain 2"/>
    <property type="match status" value="1"/>
</dbReference>
<dbReference type="Pfam" id="PF01513">
    <property type="entry name" value="NAD_kinase"/>
    <property type="match status" value="1"/>
</dbReference>
<dbReference type="Gene3D" id="3.40.50.10330">
    <property type="entry name" value="Probable inorganic polyphosphate/atp-NAD kinase, domain 1"/>
    <property type="match status" value="1"/>
</dbReference>
<dbReference type="GO" id="GO:0006741">
    <property type="term" value="P:NADP+ biosynthetic process"/>
    <property type="evidence" value="ECO:0007669"/>
    <property type="project" value="InterPro"/>
</dbReference>
<dbReference type="InterPro" id="IPR017437">
    <property type="entry name" value="ATP-NAD_kinase_PpnK-typ_C"/>
</dbReference>
<name>A0A3B0VF23_9ZZZZ</name>
<dbReference type="SUPFAM" id="SSF111331">
    <property type="entry name" value="NAD kinase/diacylglycerol kinase-like"/>
    <property type="match status" value="1"/>
</dbReference>
<dbReference type="PANTHER" id="PTHR20275:SF0">
    <property type="entry name" value="NAD KINASE"/>
    <property type="match status" value="1"/>
</dbReference>
<keyword evidence="5" id="KW-0521">NADP</keyword>